<dbReference type="InterPro" id="IPR001761">
    <property type="entry name" value="Peripla_BP/Lac1_sug-bd_dom"/>
</dbReference>
<dbReference type="SMART" id="SM00354">
    <property type="entry name" value="HTH_LACI"/>
    <property type="match status" value="1"/>
</dbReference>
<dbReference type="Pfam" id="PF00356">
    <property type="entry name" value="LacI"/>
    <property type="match status" value="1"/>
</dbReference>
<evidence type="ECO:0000256" key="2">
    <source>
        <dbReference type="ARBA" id="ARBA00023125"/>
    </source>
</evidence>
<dbReference type="InterPro" id="IPR010982">
    <property type="entry name" value="Lambda_DNA-bd_dom_sf"/>
</dbReference>
<protein>
    <submittedName>
        <fullName evidence="5">DNA-binding transcriptional regulator, LacI/PurR family</fullName>
    </submittedName>
</protein>
<dbReference type="Gene3D" id="3.40.50.2300">
    <property type="match status" value="2"/>
</dbReference>
<keyword evidence="3" id="KW-0804">Transcription</keyword>
<dbReference type="AlphaFoldDB" id="A0A1H1P3L8"/>
<dbReference type="PROSITE" id="PS50932">
    <property type="entry name" value="HTH_LACI_2"/>
    <property type="match status" value="1"/>
</dbReference>
<accession>A0A1H1P3L8</accession>
<dbReference type="EMBL" id="LT629776">
    <property type="protein sequence ID" value="SDS05848.1"/>
    <property type="molecule type" value="Genomic_DNA"/>
</dbReference>
<evidence type="ECO:0000256" key="3">
    <source>
        <dbReference type="ARBA" id="ARBA00023163"/>
    </source>
</evidence>
<evidence type="ECO:0000313" key="6">
    <source>
        <dbReference type="Proteomes" id="UP000185663"/>
    </source>
</evidence>
<dbReference type="InterPro" id="IPR000843">
    <property type="entry name" value="HTH_LacI"/>
</dbReference>
<dbReference type="GO" id="GO:0000976">
    <property type="term" value="F:transcription cis-regulatory region binding"/>
    <property type="evidence" value="ECO:0007669"/>
    <property type="project" value="TreeGrafter"/>
</dbReference>
<keyword evidence="6" id="KW-1185">Reference proteome</keyword>
<gene>
    <name evidence="5" type="ORF">SAMN04489860_0697</name>
</gene>
<dbReference type="SUPFAM" id="SSF53822">
    <property type="entry name" value="Periplasmic binding protein-like I"/>
    <property type="match status" value="1"/>
</dbReference>
<dbReference type="eggNOG" id="COG1609">
    <property type="taxonomic scope" value="Bacteria"/>
</dbReference>
<keyword evidence="1" id="KW-0805">Transcription regulation</keyword>
<dbReference type="OrthoDB" id="3510266at2"/>
<organism evidence="5 6">
    <name type="scientific">Paraoerskovia marina</name>
    <dbReference type="NCBI Taxonomy" id="545619"/>
    <lineage>
        <taxon>Bacteria</taxon>
        <taxon>Bacillati</taxon>
        <taxon>Actinomycetota</taxon>
        <taxon>Actinomycetes</taxon>
        <taxon>Micrococcales</taxon>
        <taxon>Cellulomonadaceae</taxon>
        <taxon>Paraoerskovia</taxon>
    </lineage>
</organism>
<dbReference type="CDD" id="cd06267">
    <property type="entry name" value="PBP1_LacI_sugar_binding-like"/>
    <property type="match status" value="1"/>
</dbReference>
<evidence type="ECO:0000256" key="1">
    <source>
        <dbReference type="ARBA" id="ARBA00023015"/>
    </source>
</evidence>
<sequence>MTGIEEVAQAAGVSTATVSRALRGLPNVSTATRERVMREAERLGYVASPSASSLASGRTRTVGLLTPWVNRWFFANVIDGVERTLRSLGYDVLLYTFDVAGGAPRRRVDPAVLRRRVDGILVVGLPLDDDEVASLAALDHPLVFVGSGPAGHVTVRLDDDETGALATQHLIDLGHRVVGHITGVPDRVSSWSPPIGREAGYRMALADAGLEVDDSLVVNGDFDVEGGRSSVKELVRRRPDVTAIVASSDEMAMGAVLGARDQGWDVPGDLSIVGIDGHELGELVGLTTIAQDPYQQGADASLLLLDMLGGQRAPEVVTYPTELVARTSAGPPRPGEGPA</sequence>
<keyword evidence="2 5" id="KW-0238">DNA-binding</keyword>
<name>A0A1H1P3L8_9CELL</name>
<dbReference type="Gene3D" id="1.10.260.40">
    <property type="entry name" value="lambda repressor-like DNA-binding domains"/>
    <property type="match status" value="1"/>
</dbReference>
<dbReference type="PANTHER" id="PTHR30146">
    <property type="entry name" value="LACI-RELATED TRANSCRIPTIONAL REPRESSOR"/>
    <property type="match status" value="1"/>
</dbReference>
<dbReference type="PROSITE" id="PS00356">
    <property type="entry name" value="HTH_LACI_1"/>
    <property type="match status" value="1"/>
</dbReference>
<feature type="domain" description="HTH lacI-type" evidence="4">
    <location>
        <begin position="2"/>
        <end position="56"/>
    </location>
</feature>
<evidence type="ECO:0000259" key="4">
    <source>
        <dbReference type="PROSITE" id="PS50932"/>
    </source>
</evidence>
<dbReference type="SUPFAM" id="SSF47413">
    <property type="entry name" value="lambda repressor-like DNA-binding domains"/>
    <property type="match status" value="1"/>
</dbReference>
<dbReference type="CDD" id="cd01392">
    <property type="entry name" value="HTH_LacI"/>
    <property type="match status" value="1"/>
</dbReference>
<reference evidence="5 6" key="1">
    <citation type="submission" date="2016-10" db="EMBL/GenBank/DDBJ databases">
        <authorList>
            <person name="de Groot N.N."/>
        </authorList>
    </citation>
    <scope>NUCLEOTIDE SEQUENCE [LARGE SCALE GENOMIC DNA]</scope>
    <source>
        <strain evidence="5 6">DSM 22126</strain>
    </source>
</reference>
<dbReference type="InterPro" id="IPR028082">
    <property type="entry name" value="Peripla_BP_I"/>
</dbReference>
<evidence type="ECO:0000313" key="5">
    <source>
        <dbReference type="EMBL" id="SDS05848.1"/>
    </source>
</evidence>
<dbReference type="Proteomes" id="UP000185663">
    <property type="component" value="Chromosome I"/>
</dbReference>
<dbReference type="RefSeq" id="WP_029254065.1">
    <property type="nucleotide sequence ID" value="NZ_LT629776.1"/>
</dbReference>
<dbReference type="GO" id="GO:0003700">
    <property type="term" value="F:DNA-binding transcription factor activity"/>
    <property type="evidence" value="ECO:0007669"/>
    <property type="project" value="TreeGrafter"/>
</dbReference>
<dbReference type="Pfam" id="PF00532">
    <property type="entry name" value="Peripla_BP_1"/>
    <property type="match status" value="1"/>
</dbReference>
<dbReference type="STRING" id="545619.SAMN04489860_0697"/>
<proteinExistence type="predicted"/>
<dbReference type="PANTHER" id="PTHR30146:SF109">
    <property type="entry name" value="HTH-TYPE TRANSCRIPTIONAL REGULATOR GALS"/>
    <property type="match status" value="1"/>
</dbReference>